<name>A0A484VCQ3_9ZZZZ</name>
<gene>
    <name evidence="1" type="ORF">RAN3_2688</name>
</gene>
<proteinExistence type="predicted"/>
<evidence type="ECO:0000313" key="1">
    <source>
        <dbReference type="EMBL" id="VFR96911.1"/>
    </source>
</evidence>
<protein>
    <submittedName>
        <fullName evidence="1">Uncharacterized protein</fullName>
    </submittedName>
</protein>
<dbReference type="EMBL" id="CAADIO010000050">
    <property type="protein sequence ID" value="VFR96911.1"/>
    <property type="molecule type" value="Genomic_DNA"/>
</dbReference>
<dbReference type="AlphaFoldDB" id="A0A484VCQ3"/>
<reference evidence="1" key="1">
    <citation type="submission" date="2019-03" db="EMBL/GenBank/DDBJ databases">
        <authorList>
            <person name="Danneels B."/>
        </authorList>
    </citation>
    <scope>NUCLEOTIDE SEQUENCE</scope>
</reference>
<accession>A0A484VCQ3</accession>
<sequence>MYVGEVIFGRHGEEQGIGDGRVVPGYPAIWIVGSDHG</sequence>
<organism evidence="1">
    <name type="scientific">plant metagenome</name>
    <dbReference type="NCBI Taxonomy" id="1297885"/>
    <lineage>
        <taxon>unclassified sequences</taxon>
        <taxon>metagenomes</taxon>
        <taxon>organismal metagenomes</taxon>
    </lineage>
</organism>